<dbReference type="RefSeq" id="WP_066154698.1">
    <property type="nucleotide sequence ID" value="NZ_CP020814.1"/>
</dbReference>
<evidence type="ECO:0000256" key="6">
    <source>
        <dbReference type="PROSITE-ProRule" id="PRU00169"/>
    </source>
</evidence>
<reference evidence="10 11" key="1">
    <citation type="submission" date="2017-04" db="EMBL/GenBank/DDBJ databases">
        <title>Bacillus krulwichiae AM31D Genome sequencing and assembly.</title>
        <authorList>
            <person name="Krulwich T.A."/>
            <person name="Anastor L."/>
            <person name="Ehrlich R."/>
            <person name="Ehrlich G.D."/>
            <person name="Janto B."/>
        </authorList>
    </citation>
    <scope>NUCLEOTIDE SEQUENCE [LARGE SCALE GENOMIC DNA]</scope>
    <source>
        <strain evidence="10 11">AM31D</strain>
    </source>
</reference>
<evidence type="ECO:0000256" key="7">
    <source>
        <dbReference type="PROSITE-ProRule" id="PRU01091"/>
    </source>
</evidence>
<accession>A0A1X9MGT2</accession>
<dbReference type="KEGG" id="bkw:BkAM31D_24030"/>
<keyword evidence="5" id="KW-0804">Transcription</keyword>
<gene>
    <name evidence="10" type="primary">srrA_4</name>
    <name evidence="10" type="ORF">BkAM31D_24030</name>
</gene>
<dbReference type="SMART" id="SM00862">
    <property type="entry name" value="Trans_reg_C"/>
    <property type="match status" value="1"/>
</dbReference>
<evidence type="ECO:0000256" key="3">
    <source>
        <dbReference type="ARBA" id="ARBA00023015"/>
    </source>
</evidence>
<dbReference type="Gene3D" id="6.10.250.690">
    <property type="match status" value="1"/>
</dbReference>
<evidence type="ECO:0000256" key="2">
    <source>
        <dbReference type="ARBA" id="ARBA00023012"/>
    </source>
</evidence>
<keyword evidence="2" id="KW-0902">Two-component regulatory system</keyword>
<evidence type="ECO:0000256" key="1">
    <source>
        <dbReference type="ARBA" id="ARBA00022553"/>
    </source>
</evidence>
<evidence type="ECO:0000256" key="4">
    <source>
        <dbReference type="ARBA" id="ARBA00023125"/>
    </source>
</evidence>
<keyword evidence="1 6" id="KW-0597">Phosphoprotein</keyword>
<dbReference type="InterPro" id="IPR036388">
    <property type="entry name" value="WH-like_DNA-bd_sf"/>
</dbReference>
<dbReference type="GO" id="GO:0006355">
    <property type="term" value="P:regulation of DNA-templated transcription"/>
    <property type="evidence" value="ECO:0007669"/>
    <property type="project" value="InterPro"/>
</dbReference>
<dbReference type="EMBL" id="CP020814">
    <property type="protein sequence ID" value="ARK32675.1"/>
    <property type="molecule type" value="Genomic_DNA"/>
</dbReference>
<dbReference type="AlphaFoldDB" id="A0A1X9MGT2"/>
<keyword evidence="3" id="KW-0805">Transcription regulation</keyword>
<evidence type="ECO:0000313" key="11">
    <source>
        <dbReference type="Proteomes" id="UP000193006"/>
    </source>
</evidence>
<evidence type="ECO:0000313" key="10">
    <source>
        <dbReference type="EMBL" id="ARK32675.1"/>
    </source>
</evidence>
<sequence>MYQILVVDDERQMQSLLTTCIQSDSIQIQTASSGEEALEMLERNSFDLMLLDLMMPGTNGFQVLKRVNQTALIIPTIILSAIGETDQIVEGLNLGAYDYVTKPFEPKELVARVQAVLRRTTMSKKTMYGLRVHEEQNRVTYHGAEIAFTKSEFQLFTRMFLHAGRVFTREQLLNLIWDRLGEREDRTIDTHIKNIRDKLKKVGITEAIVETVWGVGYKISQPEEESK</sequence>
<dbReference type="PROSITE" id="PS51755">
    <property type="entry name" value="OMPR_PHOB"/>
    <property type="match status" value="1"/>
</dbReference>
<feature type="DNA-binding region" description="OmpR/PhoB-type" evidence="7">
    <location>
        <begin position="122"/>
        <end position="221"/>
    </location>
</feature>
<dbReference type="GO" id="GO:0000976">
    <property type="term" value="F:transcription cis-regulatory region binding"/>
    <property type="evidence" value="ECO:0007669"/>
    <property type="project" value="TreeGrafter"/>
</dbReference>
<dbReference type="SUPFAM" id="SSF52172">
    <property type="entry name" value="CheY-like"/>
    <property type="match status" value="1"/>
</dbReference>
<organism evidence="10 11">
    <name type="scientific">Halalkalibacter krulwichiae</name>
    <dbReference type="NCBI Taxonomy" id="199441"/>
    <lineage>
        <taxon>Bacteria</taxon>
        <taxon>Bacillati</taxon>
        <taxon>Bacillota</taxon>
        <taxon>Bacilli</taxon>
        <taxon>Bacillales</taxon>
        <taxon>Bacillaceae</taxon>
        <taxon>Halalkalibacter</taxon>
    </lineage>
</organism>
<dbReference type="CDD" id="cd00383">
    <property type="entry name" value="trans_reg_C"/>
    <property type="match status" value="1"/>
</dbReference>
<evidence type="ECO:0000256" key="5">
    <source>
        <dbReference type="ARBA" id="ARBA00023163"/>
    </source>
</evidence>
<protein>
    <submittedName>
        <fullName evidence="10">Transcriptional regulatory protein SrrA</fullName>
    </submittedName>
</protein>
<name>A0A1X9MGT2_9BACI</name>
<dbReference type="GO" id="GO:0005829">
    <property type="term" value="C:cytosol"/>
    <property type="evidence" value="ECO:0007669"/>
    <property type="project" value="TreeGrafter"/>
</dbReference>
<dbReference type="SMART" id="SM00448">
    <property type="entry name" value="REC"/>
    <property type="match status" value="1"/>
</dbReference>
<feature type="modified residue" description="4-aspartylphosphate" evidence="6">
    <location>
        <position position="52"/>
    </location>
</feature>
<dbReference type="InterPro" id="IPR011006">
    <property type="entry name" value="CheY-like_superfamily"/>
</dbReference>
<dbReference type="PANTHER" id="PTHR48111:SF73">
    <property type="entry name" value="ALKALINE PHOSPHATASE SYNTHESIS TRANSCRIPTIONAL REGULATORY PROTEIN PHOP"/>
    <property type="match status" value="1"/>
</dbReference>
<keyword evidence="11" id="KW-1185">Reference proteome</keyword>
<dbReference type="Gene3D" id="1.10.10.10">
    <property type="entry name" value="Winged helix-like DNA-binding domain superfamily/Winged helix DNA-binding domain"/>
    <property type="match status" value="1"/>
</dbReference>
<dbReference type="Pfam" id="PF00486">
    <property type="entry name" value="Trans_reg_C"/>
    <property type="match status" value="1"/>
</dbReference>
<dbReference type="GO" id="GO:0000156">
    <property type="term" value="F:phosphorelay response regulator activity"/>
    <property type="evidence" value="ECO:0007669"/>
    <property type="project" value="TreeGrafter"/>
</dbReference>
<proteinExistence type="predicted"/>
<dbReference type="InterPro" id="IPR039420">
    <property type="entry name" value="WalR-like"/>
</dbReference>
<dbReference type="Gene3D" id="3.40.50.2300">
    <property type="match status" value="1"/>
</dbReference>
<dbReference type="GO" id="GO:0032993">
    <property type="term" value="C:protein-DNA complex"/>
    <property type="evidence" value="ECO:0007669"/>
    <property type="project" value="TreeGrafter"/>
</dbReference>
<feature type="domain" description="Response regulatory" evidence="8">
    <location>
        <begin position="3"/>
        <end position="117"/>
    </location>
</feature>
<evidence type="ECO:0000259" key="8">
    <source>
        <dbReference type="PROSITE" id="PS50110"/>
    </source>
</evidence>
<keyword evidence="4 7" id="KW-0238">DNA-binding</keyword>
<feature type="domain" description="OmpR/PhoB-type" evidence="9">
    <location>
        <begin position="122"/>
        <end position="221"/>
    </location>
</feature>
<evidence type="ECO:0000259" key="9">
    <source>
        <dbReference type="PROSITE" id="PS51755"/>
    </source>
</evidence>
<dbReference type="PROSITE" id="PS50110">
    <property type="entry name" value="RESPONSE_REGULATORY"/>
    <property type="match status" value="1"/>
</dbReference>
<dbReference type="InterPro" id="IPR001789">
    <property type="entry name" value="Sig_transdc_resp-reg_receiver"/>
</dbReference>
<dbReference type="InterPro" id="IPR001867">
    <property type="entry name" value="OmpR/PhoB-type_DNA-bd"/>
</dbReference>
<dbReference type="Proteomes" id="UP000193006">
    <property type="component" value="Chromosome"/>
</dbReference>
<dbReference type="STRING" id="199441.BkAM31D_24030"/>
<dbReference type="PANTHER" id="PTHR48111">
    <property type="entry name" value="REGULATOR OF RPOS"/>
    <property type="match status" value="1"/>
</dbReference>
<dbReference type="Pfam" id="PF00072">
    <property type="entry name" value="Response_reg"/>
    <property type="match status" value="1"/>
</dbReference>